<keyword evidence="2 10" id="KW-0132">Cell division</keyword>
<accession>A0A2A2EDK2</accession>
<dbReference type="EMBL" id="MVOH01000017">
    <property type="protein sequence ID" value="PAU66988.1"/>
    <property type="molecule type" value="Genomic_DNA"/>
</dbReference>
<protein>
    <submittedName>
        <fullName evidence="10">Cell division protein</fullName>
    </submittedName>
</protein>
<dbReference type="Pfam" id="PF03799">
    <property type="entry name" value="FtsQ_DivIB_C"/>
    <property type="match status" value="1"/>
</dbReference>
<keyword evidence="3 7" id="KW-0812">Transmembrane</keyword>
<dbReference type="Gene3D" id="3.10.20.310">
    <property type="entry name" value="membrane protein fhac"/>
    <property type="match status" value="1"/>
</dbReference>
<dbReference type="InterPro" id="IPR050487">
    <property type="entry name" value="FtsQ_DivIB"/>
</dbReference>
<evidence type="ECO:0000259" key="8">
    <source>
        <dbReference type="Pfam" id="PF03799"/>
    </source>
</evidence>
<feature type="transmembrane region" description="Helical" evidence="7">
    <location>
        <begin position="133"/>
        <end position="155"/>
    </location>
</feature>
<keyword evidence="11" id="KW-1185">Reference proteome</keyword>
<feature type="domain" description="POTRA" evidence="9">
    <location>
        <begin position="165"/>
        <end position="229"/>
    </location>
</feature>
<evidence type="ECO:0000256" key="5">
    <source>
        <dbReference type="ARBA" id="ARBA00023306"/>
    </source>
</evidence>
<evidence type="ECO:0000256" key="6">
    <source>
        <dbReference type="SAM" id="MobiDB-lite"/>
    </source>
</evidence>
<evidence type="ECO:0000256" key="7">
    <source>
        <dbReference type="SAM" id="Phobius"/>
    </source>
</evidence>
<keyword evidence="4 7" id="KW-1133">Transmembrane helix</keyword>
<evidence type="ECO:0000256" key="1">
    <source>
        <dbReference type="ARBA" id="ARBA00022475"/>
    </source>
</evidence>
<proteinExistence type="predicted"/>
<name>A0A2A2EDK2_9BIFI</name>
<dbReference type="GO" id="GO:0051301">
    <property type="term" value="P:cell division"/>
    <property type="evidence" value="ECO:0007669"/>
    <property type="project" value="UniProtKB-KW"/>
</dbReference>
<feature type="domain" description="Cell division protein FtsQ/DivIB C-terminal" evidence="8">
    <location>
        <begin position="246"/>
        <end position="344"/>
    </location>
</feature>
<evidence type="ECO:0000256" key="4">
    <source>
        <dbReference type="ARBA" id="ARBA00022989"/>
    </source>
</evidence>
<feature type="compositionally biased region" description="Polar residues" evidence="6">
    <location>
        <begin position="14"/>
        <end position="26"/>
    </location>
</feature>
<evidence type="ECO:0000256" key="2">
    <source>
        <dbReference type="ARBA" id="ARBA00022618"/>
    </source>
</evidence>
<keyword evidence="5" id="KW-0131">Cell cycle</keyword>
<comment type="caution">
    <text evidence="10">The sequence shown here is derived from an EMBL/GenBank/DDBJ whole genome shotgun (WGS) entry which is preliminary data.</text>
</comment>
<evidence type="ECO:0000313" key="10">
    <source>
        <dbReference type="EMBL" id="PAU66988.1"/>
    </source>
</evidence>
<keyword evidence="1" id="KW-1003">Cell membrane</keyword>
<dbReference type="PANTHER" id="PTHR37820">
    <property type="entry name" value="CELL DIVISION PROTEIN DIVIB"/>
    <property type="match status" value="1"/>
</dbReference>
<evidence type="ECO:0000313" key="11">
    <source>
        <dbReference type="Proteomes" id="UP000218399"/>
    </source>
</evidence>
<reference evidence="10 11" key="1">
    <citation type="journal article" date="2017" name="ISME J.">
        <title>Unveiling bifidobacterial biogeography across the mammalian branch of the tree of life.</title>
        <authorList>
            <person name="Milani C."/>
            <person name="Mangifesta M."/>
            <person name="Mancabelli L."/>
            <person name="Lugli G.A."/>
            <person name="James K."/>
            <person name="Duranti S."/>
            <person name="Turroni F."/>
            <person name="Ferrario C."/>
            <person name="Ossiprandi M.C."/>
            <person name="van Sinderen D."/>
            <person name="Ventura M."/>
        </authorList>
    </citation>
    <scope>NUCLEOTIDE SEQUENCE [LARGE SCALE GENOMIC DNA]</scope>
    <source>
        <strain evidence="11">Ham19E</strain>
    </source>
</reference>
<dbReference type="InterPro" id="IPR005548">
    <property type="entry name" value="Cell_div_FtsQ/DivIB_C"/>
</dbReference>
<dbReference type="InterPro" id="IPR013685">
    <property type="entry name" value="POTRA_FtsQ_type"/>
</dbReference>
<evidence type="ECO:0000259" key="9">
    <source>
        <dbReference type="Pfam" id="PF08478"/>
    </source>
</evidence>
<sequence length="364" mass="38687">MTPRVARSDGATHSAANDTSTDTSAVNGAAARAGDGARREPRRPSLLTRVRAMLPGRAKSTQTPTVRRTRIVEEPVGASAPGAFVDANNMRSEDIVAKTLRQTAGGVGVATRPKIVDFTKRQKERKRANIRQVATRVGIVVASFAVVIALVWLLFFSPVLRLNPDKISVSGANQWVSREQIMTIARGQAGKSLLLVSDGDVEQQLSQIPGVSSAQATKKFPNGFDVHVEAQRPAAMLRVKGGDILTAVDAKARVLNAVDAKAASGIPVIDVQSVDGAVGSRAIKTAVVILDAFPEAWRKDVTGVNAPTQDSITTTFANGITVVWGDDADLKLKMAIVDKIMNDPNVIGDKKQINVSAPNRPIIK</sequence>
<feature type="region of interest" description="Disordered" evidence="6">
    <location>
        <begin position="1"/>
        <end position="46"/>
    </location>
</feature>
<dbReference type="PANTHER" id="PTHR37820:SF1">
    <property type="entry name" value="CELL DIVISION PROTEIN FTSQ"/>
    <property type="match status" value="1"/>
</dbReference>
<keyword evidence="7" id="KW-0472">Membrane</keyword>
<organism evidence="10 11">
    <name type="scientific">Bifidobacterium criceti</name>
    <dbReference type="NCBI Taxonomy" id="1960969"/>
    <lineage>
        <taxon>Bacteria</taxon>
        <taxon>Bacillati</taxon>
        <taxon>Actinomycetota</taxon>
        <taxon>Actinomycetes</taxon>
        <taxon>Bifidobacteriales</taxon>
        <taxon>Bifidobacteriaceae</taxon>
        <taxon>Bifidobacterium</taxon>
    </lineage>
</organism>
<dbReference type="GO" id="GO:0005886">
    <property type="term" value="C:plasma membrane"/>
    <property type="evidence" value="ECO:0007669"/>
    <property type="project" value="TreeGrafter"/>
</dbReference>
<dbReference type="AlphaFoldDB" id="A0A2A2EDK2"/>
<evidence type="ECO:0000256" key="3">
    <source>
        <dbReference type="ARBA" id="ARBA00022692"/>
    </source>
</evidence>
<dbReference type="Proteomes" id="UP000218399">
    <property type="component" value="Unassembled WGS sequence"/>
</dbReference>
<dbReference type="Pfam" id="PF08478">
    <property type="entry name" value="POTRA_1"/>
    <property type="match status" value="1"/>
</dbReference>
<gene>
    <name evidence="10" type="ORF">B1526_1488</name>
</gene>